<sequence>MSEVCPAVAASLLIQGKIFSHTSLFGEGTPRLHPAVQAFFDALPADERERFLGMCAESALVSDQFWGLDAQRADGRVTTLDQALPHFESAVILSKKIRPEGDPEHGRPTLPCRSCTALLQALGVRILED</sequence>
<organism evidence="1 2">
    <name type="scientific">Streptomyces luteosporeus</name>
    <dbReference type="NCBI Taxonomy" id="173856"/>
    <lineage>
        <taxon>Bacteria</taxon>
        <taxon>Bacillati</taxon>
        <taxon>Actinomycetota</taxon>
        <taxon>Actinomycetes</taxon>
        <taxon>Kitasatosporales</taxon>
        <taxon>Streptomycetaceae</taxon>
        <taxon>Streptomyces</taxon>
    </lineage>
</organism>
<name>A0ABN3TNU5_9ACTN</name>
<protein>
    <recommendedName>
        <fullName evidence="3">YwqJ-like deaminase</fullName>
    </recommendedName>
</protein>
<dbReference type="EMBL" id="BAAASL010000006">
    <property type="protein sequence ID" value="GAA2713136.1"/>
    <property type="molecule type" value="Genomic_DNA"/>
</dbReference>
<dbReference type="InterPro" id="IPR025968">
    <property type="entry name" value="YwqJ_deaminase"/>
</dbReference>
<keyword evidence="2" id="KW-1185">Reference proteome</keyword>
<comment type="caution">
    <text evidence="1">The sequence shown here is derived from an EMBL/GenBank/DDBJ whole genome shotgun (WGS) entry which is preliminary data.</text>
</comment>
<evidence type="ECO:0000313" key="1">
    <source>
        <dbReference type="EMBL" id="GAA2713136.1"/>
    </source>
</evidence>
<proteinExistence type="predicted"/>
<accession>A0ABN3TNU5</accession>
<evidence type="ECO:0000313" key="2">
    <source>
        <dbReference type="Proteomes" id="UP001500886"/>
    </source>
</evidence>
<dbReference type="Proteomes" id="UP001500886">
    <property type="component" value="Unassembled WGS sequence"/>
</dbReference>
<dbReference type="Pfam" id="PF14431">
    <property type="entry name" value="YwqJ-deaminase"/>
    <property type="match status" value="1"/>
</dbReference>
<reference evidence="1 2" key="1">
    <citation type="journal article" date="2019" name="Int. J. Syst. Evol. Microbiol.">
        <title>The Global Catalogue of Microorganisms (GCM) 10K type strain sequencing project: providing services to taxonomists for standard genome sequencing and annotation.</title>
        <authorList>
            <consortium name="The Broad Institute Genomics Platform"/>
            <consortium name="The Broad Institute Genome Sequencing Center for Infectious Disease"/>
            <person name="Wu L."/>
            <person name="Ma J."/>
        </authorList>
    </citation>
    <scope>NUCLEOTIDE SEQUENCE [LARGE SCALE GENOMIC DNA]</scope>
    <source>
        <strain evidence="1 2">JCM 4542</strain>
    </source>
</reference>
<evidence type="ECO:0008006" key="3">
    <source>
        <dbReference type="Google" id="ProtNLM"/>
    </source>
</evidence>
<gene>
    <name evidence="1" type="ORF">GCM10010315_18160</name>
</gene>